<feature type="transmembrane region" description="Helical" evidence="1">
    <location>
        <begin position="6"/>
        <end position="24"/>
    </location>
</feature>
<evidence type="ECO:0000259" key="3">
    <source>
        <dbReference type="Pfam" id="PF06819"/>
    </source>
</evidence>
<evidence type="ECO:0000256" key="1">
    <source>
        <dbReference type="SAM" id="Phobius"/>
    </source>
</evidence>
<dbReference type="Pfam" id="PF01478">
    <property type="entry name" value="Peptidase_A24"/>
    <property type="match status" value="1"/>
</dbReference>
<feature type="transmembrane region" description="Helical" evidence="1">
    <location>
        <begin position="207"/>
        <end position="227"/>
    </location>
</feature>
<feature type="transmembrane region" description="Helical" evidence="1">
    <location>
        <begin position="128"/>
        <end position="147"/>
    </location>
</feature>
<feature type="transmembrane region" description="Helical" evidence="1">
    <location>
        <begin position="56"/>
        <end position="73"/>
    </location>
</feature>
<reference evidence="4" key="1">
    <citation type="submission" date="2007-06" db="EMBL/GenBank/DDBJ databases">
        <title>Complete sequence of Methanococcus aeolicus Nankai-3.</title>
        <authorList>
            <consortium name="US DOE Joint Genome Institute"/>
            <person name="Copeland A."/>
            <person name="Lucas S."/>
            <person name="Lapidus A."/>
            <person name="Barry K."/>
            <person name="Glavina del Rio T."/>
            <person name="Dalin E."/>
            <person name="Tice H."/>
            <person name="Pitluck S."/>
            <person name="Chain P."/>
            <person name="Malfatti S."/>
            <person name="Shin M."/>
            <person name="Vergez L."/>
            <person name="Schmutz J."/>
            <person name="Larimer F."/>
            <person name="Land M."/>
            <person name="Hauser L."/>
            <person name="Kyrpides N."/>
            <person name="Lykidis A."/>
            <person name="Sieprawska-Lupa M."/>
            <person name="Whitman W.B."/>
            <person name="Richardson P."/>
        </authorList>
    </citation>
    <scope>NUCLEOTIDE SEQUENCE [LARGE SCALE GENOMIC DNA]</scope>
    <source>
        <strain evidence="4">Nankai-3</strain>
    </source>
</reference>
<dbReference type="Gene3D" id="1.20.120.1220">
    <property type="match status" value="1"/>
</dbReference>
<evidence type="ECO:0000313" key="4">
    <source>
        <dbReference type="EMBL" id="ABR56515.1"/>
    </source>
</evidence>
<feature type="transmembrane region" description="Helical" evidence="1">
    <location>
        <begin position="182"/>
        <end position="201"/>
    </location>
</feature>
<feature type="transmembrane region" description="Helical" evidence="1">
    <location>
        <begin position="31"/>
        <end position="50"/>
    </location>
</feature>
<name>A6UVJ3_META3</name>
<sequence>MISFDYLTIAYIINFILLSIATYTDIKTREIPHIITIIMLIINLPLGFYLFGFEAIWAFLSTLILCLILGIGMGGGDIKLFTVLAPIFLFAGTILYIPKAILILIGISAGISAFYPMLNILKKYWKEIIPSSAYLAMVLGIIIYIISFYNVPYAILFVWGYIILSVFISRKVSGYKEFTKKAGFFAPLYLIGLYLLDYNYFVNNQVLLQFLVYVGELSLISIVIYALTGAEISSKKLVKDLKEGDILRDIITIEGNSVTVEGANILKRFKLMVDAEMGKNETENKKILMTDGEGLYKEDLELLQKLHKEGKIPNELNLITTYPFVPFVLVGYVVVLVLHYYFNLF</sequence>
<dbReference type="Proteomes" id="UP000001106">
    <property type="component" value="Chromosome"/>
</dbReference>
<keyword evidence="1" id="KW-1133">Transmembrane helix</keyword>
<feature type="domain" description="Prepilin type IV endopeptidase peptidase" evidence="2">
    <location>
        <begin position="13"/>
        <end position="104"/>
    </location>
</feature>
<organism evidence="4 5">
    <name type="scientific">Methanococcus aeolicus (strain ATCC BAA-1280 / DSM 17508 / OCM 812 / Nankai-3)</name>
    <dbReference type="NCBI Taxonomy" id="419665"/>
    <lineage>
        <taxon>Archaea</taxon>
        <taxon>Methanobacteriati</taxon>
        <taxon>Methanobacteriota</taxon>
        <taxon>Methanomada group</taxon>
        <taxon>Methanococci</taxon>
        <taxon>Methanococcales</taxon>
        <taxon>Methanococcaceae</taxon>
        <taxon>Methanococcus</taxon>
    </lineage>
</organism>
<keyword evidence="5" id="KW-1185">Reference proteome</keyword>
<dbReference type="STRING" id="419665.Maeo_0935"/>
<dbReference type="Pfam" id="PF06819">
    <property type="entry name" value="Arc_PepC"/>
    <property type="match status" value="1"/>
</dbReference>
<feature type="domain" description="Peptidase A24A-predicted C-terminal archaea" evidence="3">
    <location>
        <begin position="210"/>
        <end position="318"/>
    </location>
</feature>
<dbReference type="OrthoDB" id="65749at2157"/>
<feature type="transmembrane region" description="Helical" evidence="1">
    <location>
        <begin position="153"/>
        <end position="170"/>
    </location>
</feature>
<dbReference type="KEGG" id="mae:Maeo_0935"/>
<dbReference type="GeneID" id="5327722"/>
<dbReference type="GO" id="GO:0016020">
    <property type="term" value="C:membrane"/>
    <property type="evidence" value="ECO:0007669"/>
    <property type="project" value="InterPro"/>
</dbReference>
<dbReference type="HOGENOM" id="CLU_805645_0_0_2"/>
<protein>
    <submittedName>
        <fullName evidence="4">Peptidase-like protein</fullName>
    </submittedName>
</protein>
<dbReference type="InterPro" id="IPR009639">
    <property type="entry name" value="Pept_A24A_C_arc"/>
</dbReference>
<gene>
    <name evidence="4" type="ordered locus">Maeo_0935</name>
</gene>
<dbReference type="EMBL" id="CP000743">
    <property type="protein sequence ID" value="ABR56515.1"/>
    <property type="molecule type" value="Genomic_DNA"/>
</dbReference>
<evidence type="ECO:0000313" key="5">
    <source>
        <dbReference type="Proteomes" id="UP000001106"/>
    </source>
</evidence>
<dbReference type="InterPro" id="IPR000045">
    <property type="entry name" value="Prepilin_IV_endopep_pep"/>
</dbReference>
<feature type="transmembrane region" description="Helical" evidence="1">
    <location>
        <begin position="103"/>
        <end position="121"/>
    </location>
</feature>
<accession>A6UVJ3</accession>
<feature type="transmembrane region" description="Helical" evidence="1">
    <location>
        <begin position="321"/>
        <end position="342"/>
    </location>
</feature>
<evidence type="ECO:0000259" key="2">
    <source>
        <dbReference type="Pfam" id="PF01478"/>
    </source>
</evidence>
<dbReference type="eggNOG" id="arCOG02300">
    <property type="taxonomic scope" value="Archaea"/>
</dbReference>
<keyword evidence="1" id="KW-0472">Membrane</keyword>
<dbReference type="RefSeq" id="WP_011973647.1">
    <property type="nucleotide sequence ID" value="NC_009635.1"/>
</dbReference>
<keyword evidence="1" id="KW-0812">Transmembrane</keyword>
<dbReference type="GO" id="GO:0004190">
    <property type="term" value="F:aspartic-type endopeptidase activity"/>
    <property type="evidence" value="ECO:0007669"/>
    <property type="project" value="InterPro"/>
</dbReference>
<proteinExistence type="predicted"/>
<dbReference type="AlphaFoldDB" id="A6UVJ3"/>